<sequence>MVKDPRMDVIIFYFFLQYRGAAAPGVFRKSGEVIDLAALGATAYTCVVWTINAQMWLPVWPPHRLIQVWPYRRRTTPLATVPTCRASNKMNSVGDRASAHEIVEFGSAQRGPSPPLIRSSVPSPSILVALPVAAPTSCYLPSSAHLSSRAASAAPAHTVVPTSAVDALDKIDSSLSKFDDGPFFLGKLSLVDNAYVPFIDGFEIFLTEIKNYDITKGRVNIRRFIEEGMNMINAYTQTKQDPQLLLALTKKKFGV</sequence>
<evidence type="ECO:0000313" key="1">
    <source>
        <dbReference type="EMBL" id="GJN22230.1"/>
    </source>
</evidence>
<proteinExistence type="predicted"/>
<dbReference type="GO" id="GO:0004364">
    <property type="term" value="F:glutathione transferase activity"/>
    <property type="evidence" value="ECO:0007669"/>
    <property type="project" value="InterPro"/>
</dbReference>
<dbReference type="Gene3D" id="1.20.1050.10">
    <property type="match status" value="1"/>
</dbReference>
<dbReference type="PANTHER" id="PTHR44328:SF20">
    <property type="entry name" value="IN2-1 PROTEIN"/>
    <property type="match status" value="1"/>
</dbReference>
<reference evidence="1" key="1">
    <citation type="journal article" date="2018" name="DNA Res.">
        <title>Multiple hybrid de novo genome assembly of finger millet, an orphan allotetraploid crop.</title>
        <authorList>
            <person name="Hatakeyama M."/>
            <person name="Aluri S."/>
            <person name="Balachadran M.T."/>
            <person name="Sivarajan S.R."/>
            <person name="Patrignani A."/>
            <person name="Gruter S."/>
            <person name="Poveda L."/>
            <person name="Shimizu-Inatsugi R."/>
            <person name="Baeten J."/>
            <person name="Francoijs K.J."/>
            <person name="Nataraja K.N."/>
            <person name="Reddy Y.A.N."/>
            <person name="Phadnis S."/>
            <person name="Ravikumar R.L."/>
            <person name="Schlapbach R."/>
            <person name="Sreeman S.M."/>
            <person name="Shimizu K.K."/>
        </authorList>
    </citation>
    <scope>NUCLEOTIDE SEQUENCE</scope>
</reference>
<evidence type="ECO:0000313" key="2">
    <source>
        <dbReference type="Proteomes" id="UP001054889"/>
    </source>
</evidence>
<gene>
    <name evidence="1" type="primary">gb09779</name>
    <name evidence="1" type="ORF">PR202_gb09779</name>
</gene>
<dbReference type="AlphaFoldDB" id="A0AAV5EIF5"/>
<dbReference type="Proteomes" id="UP001054889">
    <property type="component" value="Unassembled WGS sequence"/>
</dbReference>
<reference evidence="1" key="2">
    <citation type="submission" date="2021-12" db="EMBL/GenBank/DDBJ databases">
        <title>Resequencing data analysis of finger millet.</title>
        <authorList>
            <person name="Hatakeyama M."/>
            <person name="Aluri S."/>
            <person name="Balachadran M.T."/>
            <person name="Sivarajan S.R."/>
            <person name="Poveda L."/>
            <person name="Shimizu-Inatsugi R."/>
            <person name="Schlapbach R."/>
            <person name="Sreeman S.M."/>
            <person name="Shimizu K.K."/>
        </authorList>
    </citation>
    <scope>NUCLEOTIDE SEQUENCE</scope>
</reference>
<comment type="caution">
    <text evidence="1">The sequence shown here is derived from an EMBL/GenBank/DDBJ whole genome shotgun (WGS) entry which is preliminary data.</text>
</comment>
<dbReference type="PANTHER" id="PTHR44328">
    <property type="entry name" value="GLUTATHIONE S-TRANSFERASE L1"/>
    <property type="match status" value="1"/>
</dbReference>
<protein>
    <recommendedName>
        <fullName evidence="3">GST C-terminal domain-containing protein</fullName>
    </recommendedName>
</protein>
<organism evidence="1 2">
    <name type="scientific">Eleusine coracana subsp. coracana</name>
    <dbReference type="NCBI Taxonomy" id="191504"/>
    <lineage>
        <taxon>Eukaryota</taxon>
        <taxon>Viridiplantae</taxon>
        <taxon>Streptophyta</taxon>
        <taxon>Embryophyta</taxon>
        <taxon>Tracheophyta</taxon>
        <taxon>Spermatophyta</taxon>
        <taxon>Magnoliopsida</taxon>
        <taxon>Liliopsida</taxon>
        <taxon>Poales</taxon>
        <taxon>Poaceae</taxon>
        <taxon>PACMAD clade</taxon>
        <taxon>Chloridoideae</taxon>
        <taxon>Cynodonteae</taxon>
        <taxon>Eleusininae</taxon>
        <taxon>Eleusine</taxon>
    </lineage>
</organism>
<dbReference type="InterPro" id="IPR036282">
    <property type="entry name" value="Glutathione-S-Trfase_C_sf"/>
</dbReference>
<accession>A0AAV5EIF5</accession>
<dbReference type="InterPro" id="IPR044629">
    <property type="entry name" value="GSTL1/2/3"/>
</dbReference>
<name>A0AAV5EIF5_ELECO</name>
<dbReference type="EMBL" id="BQKI01000075">
    <property type="protein sequence ID" value="GJN22230.1"/>
    <property type="molecule type" value="Genomic_DNA"/>
</dbReference>
<keyword evidence="2" id="KW-1185">Reference proteome</keyword>
<dbReference type="SUPFAM" id="SSF47616">
    <property type="entry name" value="GST C-terminal domain-like"/>
    <property type="match status" value="1"/>
</dbReference>
<evidence type="ECO:0008006" key="3">
    <source>
        <dbReference type="Google" id="ProtNLM"/>
    </source>
</evidence>